<keyword evidence="5" id="KW-0812">Transmembrane</keyword>
<dbReference type="OrthoDB" id="5344325at2759"/>
<proteinExistence type="predicted"/>
<reference evidence="8" key="1">
    <citation type="journal article" date="2018" name="Proc. Natl. Acad. Sci. U.S.A.">
        <title>Linking secondary metabolites to gene clusters through genome sequencing of six diverse Aspergillus species.</title>
        <authorList>
            <person name="Kaerboelling I."/>
            <person name="Vesth T.C."/>
            <person name="Frisvad J.C."/>
            <person name="Nybo J.L."/>
            <person name="Theobald S."/>
            <person name="Kuo A."/>
            <person name="Bowyer P."/>
            <person name="Matsuda Y."/>
            <person name="Mondo S."/>
            <person name="Lyhne E.K."/>
            <person name="Kogle M.E."/>
            <person name="Clum A."/>
            <person name="Lipzen A."/>
            <person name="Salamov A."/>
            <person name="Ngan C.Y."/>
            <person name="Daum C."/>
            <person name="Chiniquy J."/>
            <person name="Barry K."/>
            <person name="LaButti K."/>
            <person name="Haridas S."/>
            <person name="Simmons B.A."/>
            <person name="Magnuson J.K."/>
            <person name="Mortensen U.H."/>
            <person name="Larsen T.O."/>
            <person name="Grigoriev I.V."/>
            <person name="Baker S.E."/>
            <person name="Andersen M.R."/>
        </authorList>
    </citation>
    <scope>NUCLEOTIDE SEQUENCE [LARGE SCALE GENOMIC DNA]</scope>
    <source>
        <strain evidence="8">IBT 16806</strain>
    </source>
</reference>
<evidence type="ECO:0000256" key="1">
    <source>
        <dbReference type="ARBA" id="ARBA00004123"/>
    </source>
</evidence>
<dbReference type="STRING" id="1392255.A0A2I1BSN6"/>
<dbReference type="GO" id="GO:0008270">
    <property type="term" value="F:zinc ion binding"/>
    <property type="evidence" value="ECO:0007669"/>
    <property type="project" value="InterPro"/>
</dbReference>
<keyword evidence="2" id="KW-0805">Transcription regulation</keyword>
<comment type="subcellular location">
    <subcellularLocation>
        <location evidence="1">Nucleus</location>
    </subcellularLocation>
</comment>
<dbReference type="RefSeq" id="XP_024676967.1">
    <property type="nucleotide sequence ID" value="XM_024822988.1"/>
</dbReference>
<dbReference type="GO" id="GO:0006351">
    <property type="term" value="P:DNA-templated transcription"/>
    <property type="evidence" value="ECO:0007669"/>
    <property type="project" value="InterPro"/>
</dbReference>
<dbReference type="PANTHER" id="PTHR31001:SF87">
    <property type="entry name" value="COL-21"/>
    <property type="match status" value="1"/>
</dbReference>
<gene>
    <name evidence="7" type="ORF">P174DRAFT_380571</name>
</gene>
<protein>
    <recommendedName>
        <fullName evidence="6">Xylanolytic transcriptional activator regulatory domain-containing protein</fullName>
    </recommendedName>
</protein>
<evidence type="ECO:0000256" key="2">
    <source>
        <dbReference type="ARBA" id="ARBA00023015"/>
    </source>
</evidence>
<accession>A0A2I1BSN6</accession>
<dbReference type="GO" id="GO:0005634">
    <property type="term" value="C:nucleus"/>
    <property type="evidence" value="ECO:0007669"/>
    <property type="project" value="UniProtKB-SubCell"/>
</dbReference>
<evidence type="ECO:0000256" key="4">
    <source>
        <dbReference type="ARBA" id="ARBA00023242"/>
    </source>
</evidence>
<keyword evidence="4" id="KW-0539">Nucleus</keyword>
<dbReference type="VEuPathDB" id="FungiDB:P174DRAFT_380571"/>
<dbReference type="GO" id="GO:0003677">
    <property type="term" value="F:DNA binding"/>
    <property type="evidence" value="ECO:0007669"/>
    <property type="project" value="InterPro"/>
</dbReference>
<keyword evidence="5" id="KW-1133">Transmembrane helix</keyword>
<dbReference type="InterPro" id="IPR050613">
    <property type="entry name" value="Sec_Metabolite_Reg"/>
</dbReference>
<dbReference type="EMBL" id="MSZS01000016">
    <property type="protein sequence ID" value="PKX88372.1"/>
    <property type="molecule type" value="Genomic_DNA"/>
</dbReference>
<dbReference type="CDD" id="cd12148">
    <property type="entry name" value="fungal_TF_MHR"/>
    <property type="match status" value="1"/>
</dbReference>
<feature type="transmembrane region" description="Helical" evidence="5">
    <location>
        <begin position="371"/>
        <end position="394"/>
    </location>
</feature>
<dbReference type="Pfam" id="PF04082">
    <property type="entry name" value="Fungal_trans"/>
    <property type="match status" value="1"/>
</dbReference>
<evidence type="ECO:0000313" key="8">
    <source>
        <dbReference type="Proteomes" id="UP000234474"/>
    </source>
</evidence>
<feature type="domain" description="Xylanolytic transcriptional activator regulatory" evidence="6">
    <location>
        <begin position="98"/>
        <end position="224"/>
    </location>
</feature>
<dbReference type="PANTHER" id="PTHR31001">
    <property type="entry name" value="UNCHARACTERIZED TRANSCRIPTIONAL REGULATORY PROTEIN"/>
    <property type="match status" value="1"/>
</dbReference>
<organism evidence="7 8">
    <name type="scientific">Aspergillus novofumigatus (strain IBT 16806)</name>
    <dbReference type="NCBI Taxonomy" id="1392255"/>
    <lineage>
        <taxon>Eukaryota</taxon>
        <taxon>Fungi</taxon>
        <taxon>Dikarya</taxon>
        <taxon>Ascomycota</taxon>
        <taxon>Pezizomycotina</taxon>
        <taxon>Eurotiomycetes</taxon>
        <taxon>Eurotiomycetidae</taxon>
        <taxon>Eurotiales</taxon>
        <taxon>Aspergillaceae</taxon>
        <taxon>Aspergillus</taxon>
        <taxon>Aspergillus subgen. Fumigati</taxon>
    </lineage>
</organism>
<dbReference type="SMART" id="SM00906">
    <property type="entry name" value="Fungal_trans"/>
    <property type="match status" value="1"/>
</dbReference>
<evidence type="ECO:0000256" key="3">
    <source>
        <dbReference type="ARBA" id="ARBA00023163"/>
    </source>
</evidence>
<evidence type="ECO:0000259" key="6">
    <source>
        <dbReference type="SMART" id="SM00906"/>
    </source>
</evidence>
<keyword evidence="3" id="KW-0804">Transcription</keyword>
<dbReference type="OMA" id="WHSAGNA"/>
<comment type="caution">
    <text evidence="7">The sequence shown here is derived from an EMBL/GenBank/DDBJ whole genome shotgun (WGS) entry which is preliminary data.</text>
</comment>
<dbReference type="AlphaFoldDB" id="A0A2I1BSN6"/>
<dbReference type="InterPro" id="IPR007219">
    <property type="entry name" value="XnlR_reg_dom"/>
</dbReference>
<keyword evidence="5" id="KW-0472">Membrane</keyword>
<dbReference type="GeneID" id="36530314"/>
<name>A0A2I1BSN6_ASPN1</name>
<evidence type="ECO:0000313" key="7">
    <source>
        <dbReference type="EMBL" id="PKX88372.1"/>
    </source>
</evidence>
<evidence type="ECO:0000256" key="5">
    <source>
        <dbReference type="SAM" id="Phobius"/>
    </source>
</evidence>
<sequence>MAISGLPGVAAVDEIIGIYFSEVNWLYGIVEPFYFRSALKEWRTFTLTASGSSDIESISVSLRCFPGLLFQVLAITLLFLPSGTRIEELPEVDYLELSQRYTDIGLDLIHLLGHQGTTIVTVQHDLLRAAWLKNRGHGGEAWHALSNSIRFESVMSCKRFDSHQVSGKPKNSIYTEEFWYCEWKKRLWITLYVWDSNMSLLLGRPRLVNTIDCDADLPMNYDFPDSVENLHLPTVQAYNSLDSRIPSSVCLNLFMYELSRKVDKIRALRADKPGLQDYAVIQRFHSEILSLLEELPSTIRTPNPDTSWDLQYPIIPRQREKIFTAAYLLLMALHRPHVAKHMHSRETVLKAGLAILESQQRFFEAITRSHYAYFGNAFFTIDAVIVLSTVVSVFPTKNIDFLRQIMLATQQAIGRLCLIQTENEMARVGVKIVRSCHHAIKDAYNRSKLLSRVPTPTSITHEYQGLDETFQPSDQITFPELDNNVDTGFLIYNNAVTNEADFNELMMPMNQTGATEFDTSYWMGYRQQVVNDATDMLNINLK</sequence>
<dbReference type="Proteomes" id="UP000234474">
    <property type="component" value="Unassembled WGS sequence"/>
</dbReference>
<keyword evidence="8" id="KW-1185">Reference proteome</keyword>